<dbReference type="OrthoDB" id="540895at2"/>
<dbReference type="eggNOG" id="ENOG50323DR">
    <property type="taxonomic scope" value="Bacteria"/>
</dbReference>
<sequence length="115" mass="11969">MNPSFSQRVWAVGAGAFALLMLGEARAQQAGYGQTLGTSIQERQLYDYGPSKSGSGSGSILDSTNPLDLMNKLKRSTALEDATPPSSAIDQALREFDAQAPKPAPAASAGQLKGI</sequence>
<evidence type="ECO:0000256" key="1">
    <source>
        <dbReference type="SAM" id="MobiDB-lite"/>
    </source>
</evidence>
<evidence type="ECO:0000313" key="4">
    <source>
        <dbReference type="Proteomes" id="UP000010388"/>
    </source>
</evidence>
<organism evidence="3 4">
    <name type="scientific">Cyanobium gracile (strain ATCC 27147 / PCC 6307)</name>
    <dbReference type="NCBI Taxonomy" id="292564"/>
    <lineage>
        <taxon>Bacteria</taxon>
        <taxon>Bacillati</taxon>
        <taxon>Cyanobacteriota</taxon>
        <taxon>Cyanophyceae</taxon>
        <taxon>Synechococcales</taxon>
        <taxon>Prochlorococcaceae</taxon>
        <taxon>Cyanobium</taxon>
    </lineage>
</organism>
<feature type="compositionally biased region" description="Low complexity" evidence="1">
    <location>
        <begin position="98"/>
        <end position="109"/>
    </location>
</feature>
<reference evidence="4" key="1">
    <citation type="journal article" date="2013" name="Proc. Natl. Acad. Sci. U.S.A.">
        <title>Improving the coverage of the cyanobacterial phylum using diversity-driven genome sequencing.</title>
        <authorList>
            <person name="Shih P.M."/>
            <person name="Wu D."/>
            <person name="Latifi A."/>
            <person name="Axen S.D."/>
            <person name="Fewer D.P."/>
            <person name="Talla E."/>
            <person name="Calteau A."/>
            <person name="Cai F."/>
            <person name="Tandeau de Marsac N."/>
            <person name="Rippka R."/>
            <person name="Herdman M."/>
            <person name="Sivonen K."/>
            <person name="Coursin T."/>
            <person name="Laurent T."/>
            <person name="Goodwin L."/>
            <person name="Nolan M."/>
            <person name="Davenport K.W."/>
            <person name="Han C.S."/>
            <person name="Rubin E.M."/>
            <person name="Eisen J.A."/>
            <person name="Woyke T."/>
            <person name="Gugger M."/>
            <person name="Kerfeld C.A."/>
        </authorList>
    </citation>
    <scope>NUCLEOTIDE SEQUENCE [LARGE SCALE GENOMIC DNA]</scope>
    <source>
        <strain evidence="4">ATCC 27147 / PCC 6307</strain>
    </source>
</reference>
<feature type="signal peptide" evidence="2">
    <location>
        <begin position="1"/>
        <end position="27"/>
    </location>
</feature>
<feature type="chain" id="PRO_5003933762" evidence="2">
    <location>
        <begin position="28"/>
        <end position="115"/>
    </location>
</feature>
<evidence type="ECO:0000256" key="2">
    <source>
        <dbReference type="SAM" id="SignalP"/>
    </source>
</evidence>
<dbReference type="KEGG" id="cgc:Cyagr_3301"/>
<dbReference type="Proteomes" id="UP000010388">
    <property type="component" value="Chromosome"/>
</dbReference>
<dbReference type="AlphaFoldDB" id="K9PCW4"/>
<protein>
    <submittedName>
        <fullName evidence="3">Uncharacterized protein</fullName>
    </submittedName>
</protein>
<dbReference type="EMBL" id="CP003495">
    <property type="protein sequence ID" value="AFY30374.1"/>
    <property type="molecule type" value="Genomic_DNA"/>
</dbReference>
<proteinExistence type="predicted"/>
<dbReference type="RefSeq" id="WP_015110807.1">
    <property type="nucleotide sequence ID" value="NC_019675.1"/>
</dbReference>
<accession>K9PCW4</accession>
<keyword evidence="2" id="KW-0732">Signal</keyword>
<feature type="region of interest" description="Disordered" evidence="1">
    <location>
        <begin position="46"/>
        <end position="115"/>
    </location>
</feature>
<evidence type="ECO:0000313" key="3">
    <source>
        <dbReference type="EMBL" id="AFY30374.1"/>
    </source>
</evidence>
<gene>
    <name evidence="3" type="ordered locus">Cyagr_3301</name>
</gene>
<name>K9PCW4_CYAGP</name>
<dbReference type="HOGENOM" id="CLU_2104950_0_0_3"/>